<evidence type="ECO:0000259" key="2">
    <source>
        <dbReference type="Pfam" id="PF01370"/>
    </source>
</evidence>
<gene>
    <name evidence="3" type="ORF">EFBL_1010</name>
</gene>
<comment type="similarity">
    <text evidence="1">Belongs to the NAD(P)-dependent epimerase/dehydratase family.</text>
</comment>
<keyword evidence="4" id="KW-1185">Reference proteome</keyword>
<dbReference type="Proteomes" id="UP000217785">
    <property type="component" value="Unassembled WGS sequence"/>
</dbReference>
<comment type="caution">
    <text evidence="3">The sequence shown here is derived from an EMBL/GenBank/DDBJ whole genome shotgun (WGS) entry which is preliminary data.</text>
</comment>
<dbReference type="EMBL" id="BDUF01000020">
    <property type="protein sequence ID" value="GAX89392.1"/>
    <property type="molecule type" value="Genomic_DNA"/>
</dbReference>
<feature type="domain" description="NAD-dependent epimerase/dehydratase" evidence="2">
    <location>
        <begin position="3"/>
        <end position="238"/>
    </location>
</feature>
<protein>
    <submittedName>
        <fullName evidence="3">UDP-glucose 4-epimerase</fullName>
    </submittedName>
</protein>
<dbReference type="InterPro" id="IPR001509">
    <property type="entry name" value="Epimerase_deHydtase"/>
</dbReference>
<organism evidence="3 4">
    <name type="scientific">Effusibacillus lacus</name>
    <dbReference type="NCBI Taxonomy" id="1348429"/>
    <lineage>
        <taxon>Bacteria</taxon>
        <taxon>Bacillati</taxon>
        <taxon>Bacillota</taxon>
        <taxon>Bacilli</taxon>
        <taxon>Bacillales</taxon>
        <taxon>Alicyclobacillaceae</taxon>
        <taxon>Effusibacillus</taxon>
    </lineage>
</organism>
<evidence type="ECO:0000313" key="4">
    <source>
        <dbReference type="Proteomes" id="UP000217785"/>
    </source>
</evidence>
<evidence type="ECO:0000313" key="3">
    <source>
        <dbReference type="EMBL" id="GAX89392.1"/>
    </source>
</evidence>
<dbReference type="AlphaFoldDB" id="A0A292YCP9"/>
<proteinExistence type="inferred from homology"/>
<dbReference type="Gene3D" id="3.40.50.720">
    <property type="entry name" value="NAD(P)-binding Rossmann-like Domain"/>
    <property type="match status" value="1"/>
</dbReference>
<dbReference type="RefSeq" id="WP_096181084.1">
    <property type="nucleotide sequence ID" value="NZ_BDUF01000020.1"/>
</dbReference>
<sequence length="313" mass="34513">MKVFVTGGAGFLGSRLVQKLAENNRVEQVKFLTRDRTKADMLMQTIPDPDKVQPVIGNLLDLDLALTDITAVIHCAAARNIASCEMNATYAAKVNVEGTRRLLELARRADVNRFVYVSSQSVYGKQDRMPLREDMPCNPSGVYALTKYIGEILTSSILQHHVNYLVLRLSRLYGTGLFMNEDNFITSKYPQACISGYALPVHGGGSSKFDFLHIHDAAVCIEGLLFADAGIWNETYNLASGGATSVIDIARMFSECAAELGFPGSGIQFEGEPAKEAIEIWHDISKIQHKTGWTPTVSLRAGIMDILKHCRRL</sequence>
<dbReference type="PANTHER" id="PTHR43000">
    <property type="entry name" value="DTDP-D-GLUCOSE 4,6-DEHYDRATASE-RELATED"/>
    <property type="match status" value="1"/>
</dbReference>
<name>A0A292YCP9_9BACL</name>
<dbReference type="OrthoDB" id="9807212at2"/>
<accession>A0A292YCP9</accession>
<reference evidence="4" key="1">
    <citation type="submission" date="2017-07" db="EMBL/GenBank/DDBJ databases">
        <title>Draft genome sequence of Effusibacillus lacus strain skLN1.</title>
        <authorList>
            <person name="Watanabe M."/>
            <person name="Kojima H."/>
            <person name="Fukui M."/>
        </authorList>
    </citation>
    <scope>NUCLEOTIDE SEQUENCE [LARGE SCALE GENOMIC DNA]</scope>
    <source>
        <strain evidence="4">skLN1</strain>
    </source>
</reference>
<dbReference type="SUPFAM" id="SSF51735">
    <property type="entry name" value="NAD(P)-binding Rossmann-fold domains"/>
    <property type="match status" value="1"/>
</dbReference>
<evidence type="ECO:0000256" key="1">
    <source>
        <dbReference type="ARBA" id="ARBA00007637"/>
    </source>
</evidence>
<dbReference type="Pfam" id="PF01370">
    <property type="entry name" value="Epimerase"/>
    <property type="match status" value="1"/>
</dbReference>
<dbReference type="InterPro" id="IPR036291">
    <property type="entry name" value="NAD(P)-bd_dom_sf"/>
</dbReference>